<reference evidence="3 4" key="1">
    <citation type="submission" date="2019-06" db="EMBL/GenBank/DDBJ databases">
        <title>Whole genome shotgun sequence of Streptomyces cacaoi subsp. cacaoi NBRC 12748.</title>
        <authorList>
            <person name="Hosoyama A."/>
            <person name="Uohara A."/>
            <person name="Ohji S."/>
            <person name="Ichikawa N."/>
        </authorList>
    </citation>
    <scope>NUCLEOTIDE SEQUENCE [LARGE SCALE GENOMIC DNA]</scope>
    <source>
        <strain evidence="3 4">NBRC 12748</strain>
    </source>
</reference>
<dbReference type="GO" id="GO:0006596">
    <property type="term" value="P:polyamine biosynthetic process"/>
    <property type="evidence" value="ECO:0007669"/>
    <property type="project" value="UniProtKB-KW"/>
</dbReference>
<comment type="caution">
    <text evidence="3">The sequence shown here is derived from an EMBL/GenBank/DDBJ whole genome shotgun (WGS) entry which is preliminary data.</text>
</comment>
<name>A0A4Y3R108_STRCI</name>
<accession>A0A4Y3R108</accession>
<dbReference type="Gene3D" id="3.40.50.150">
    <property type="entry name" value="Vaccinia Virus protein VP39"/>
    <property type="match status" value="1"/>
</dbReference>
<dbReference type="PANTHER" id="PTHR43317:SF1">
    <property type="entry name" value="THERMOSPERMINE SYNTHASE ACAULIS5"/>
    <property type="match status" value="1"/>
</dbReference>
<feature type="compositionally biased region" description="Pro residues" evidence="2">
    <location>
        <begin position="281"/>
        <end position="290"/>
    </location>
</feature>
<proteinExistence type="predicted"/>
<feature type="compositionally biased region" description="Basic and acidic residues" evidence="2">
    <location>
        <begin position="247"/>
        <end position="264"/>
    </location>
</feature>
<dbReference type="AlphaFoldDB" id="A0A4Y3R108"/>
<dbReference type="EMBL" id="BJMM01000020">
    <property type="protein sequence ID" value="GEB51386.1"/>
    <property type="molecule type" value="Genomic_DNA"/>
</dbReference>
<feature type="region of interest" description="Disordered" evidence="2">
    <location>
        <begin position="1"/>
        <end position="33"/>
    </location>
</feature>
<feature type="region of interest" description="Disordered" evidence="2">
    <location>
        <begin position="247"/>
        <end position="290"/>
    </location>
</feature>
<keyword evidence="1" id="KW-0620">Polyamine biosynthesis</keyword>
<organism evidence="3 4">
    <name type="scientific">Streptomyces cacaoi</name>
    <dbReference type="NCBI Taxonomy" id="1898"/>
    <lineage>
        <taxon>Bacteria</taxon>
        <taxon>Bacillati</taxon>
        <taxon>Actinomycetota</taxon>
        <taxon>Actinomycetes</taxon>
        <taxon>Kitasatosporales</taxon>
        <taxon>Streptomycetaceae</taxon>
        <taxon>Streptomyces</taxon>
    </lineage>
</organism>
<evidence type="ECO:0000256" key="1">
    <source>
        <dbReference type="ARBA" id="ARBA00023115"/>
    </source>
</evidence>
<evidence type="ECO:0008006" key="5">
    <source>
        <dbReference type="Google" id="ProtNLM"/>
    </source>
</evidence>
<sequence>MARDGKRRAGRRMVRESVTAPVAGGTARLEPDPDRPHAWALLLDEAPQSHVDLDDPARLAFPYQRRLGHVVDLVAPPGRPVHAVHLGGGALTLARYTAATRPRSTQQAVEADTELTRFVRAHLPWDRNARLRVRGADAREGLARIPDGWADLVIADVFAGARTPAHLTSTEFLAQVRRVLRPEGWYAANIADGPPLHHLRAQIATAAAVFAERCVLSDPAVLRGRRFGNSVLLGAAVPLPVDELTRRTAGDPHAGRVVHGRDLDDWTGGARPVTDATARPSPQPPPGTFG</sequence>
<evidence type="ECO:0000313" key="3">
    <source>
        <dbReference type="EMBL" id="GEB51386.1"/>
    </source>
</evidence>
<dbReference type="NCBIfam" id="NF037959">
    <property type="entry name" value="MFS_SpdSyn"/>
    <property type="match status" value="1"/>
</dbReference>
<dbReference type="PANTHER" id="PTHR43317">
    <property type="entry name" value="THERMOSPERMINE SYNTHASE ACAULIS5"/>
    <property type="match status" value="1"/>
</dbReference>
<dbReference type="OrthoDB" id="8221452at2"/>
<dbReference type="SUPFAM" id="SSF53335">
    <property type="entry name" value="S-adenosyl-L-methionine-dependent methyltransferases"/>
    <property type="match status" value="1"/>
</dbReference>
<dbReference type="Proteomes" id="UP000319210">
    <property type="component" value="Unassembled WGS sequence"/>
</dbReference>
<evidence type="ECO:0000256" key="2">
    <source>
        <dbReference type="SAM" id="MobiDB-lite"/>
    </source>
</evidence>
<protein>
    <recommendedName>
        <fullName evidence="5">Spermine synthase</fullName>
    </recommendedName>
</protein>
<evidence type="ECO:0000313" key="4">
    <source>
        <dbReference type="Proteomes" id="UP000319210"/>
    </source>
</evidence>
<gene>
    <name evidence="3" type="ORF">SCA03_39370</name>
</gene>
<dbReference type="InterPro" id="IPR029063">
    <property type="entry name" value="SAM-dependent_MTases_sf"/>
</dbReference>
<keyword evidence="4" id="KW-1185">Reference proteome</keyword>
<dbReference type="RefSeq" id="WP_086816944.1">
    <property type="nucleotide sequence ID" value="NZ_BJMM01000020.1"/>
</dbReference>
<feature type="compositionally biased region" description="Basic residues" evidence="2">
    <location>
        <begin position="1"/>
        <end position="12"/>
    </location>
</feature>